<evidence type="ECO:0000256" key="1">
    <source>
        <dbReference type="SAM" id="MobiDB-lite"/>
    </source>
</evidence>
<dbReference type="AlphaFoldDB" id="A0A5B7IMI5"/>
<dbReference type="Proteomes" id="UP000324222">
    <property type="component" value="Unassembled WGS sequence"/>
</dbReference>
<dbReference type="EMBL" id="VSRR010072248">
    <property type="protein sequence ID" value="MPC86701.1"/>
    <property type="molecule type" value="Genomic_DNA"/>
</dbReference>
<reference evidence="2 3" key="1">
    <citation type="submission" date="2019-05" db="EMBL/GenBank/DDBJ databases">
        <title>Another draft genome of Portunus trituberculatus and its Hox gene families provides insights of decapod evolution.</title>
        <authorList>
            <person name="Jeong J.-H."/>
            <person name="Song I."/>
            <person name="Kim S."/>
            <person name="Choi T."/>
            <person name="Kim D."/>
            <person name="Ryu S."/>
            <person name="Kim W."/>
        </authorList>
    </citation>
    <scope>NUCLEOTIDE SEQUENCE [LARGE SCALE GENOMIC DNA]</scope>
    <source>
        <tissue evidence="2">Muscle</tissue>
    </source>
</reference>
<feature type="compositionally biased region" description="Pro residues" evidence="1">
    <location>
        <begin position="26"/>
        <end position="41"/>
    </location>
</feature>
<proteinExistence type="predicted"/>
<evidence type="ECO:0000313" key="3">
    <source>
        <dbReference type="Proteomes" id="UP000324222"/>
    </source>
</evidence>
<organism evidence="2 3">
    <name type="scientific">Portunus trituberculatus</name>
    <name type="common">Swimming crab</name>
    <name type="synonym">Neptunus trituberculatus</name>
    <dbReference type="NCBI Taxonomy" id="210409"/>
    <lineage>
        <taxon>Eukaryota</taxon>
        <taxon>Metazoa</taxon>
        <taxon>Ecdysozoa</taxon>
        <taxon>Arthropoda</taxon>
        <taxon>Crustacea</taxon>
        <taxon>Multicrustacea</taxon>
        <taxon>Malacostraca</taxon>
        <taxon>Eumalacostraca</taxon>
        <taxon>Eucarida</taxon>
        <taxon>Decapoda</taxon>
        <taxon>Pleocyemata</taxon>
        <taxon>Brachyura</taxon>
        <taxon>Eubrachyura</taxon>
        <taxon>Portunoidea</taxon>
        <taxon>Portunidae</taxon>
        <taxon>Portuninae</taxon>
        <taxon>Portunus</taxon>
    </lineage>
</organism>
<sequence length="102" mass="10755">MVMVTAAVLVIGGEDCMDLSASTPKPLAPPSPTPPPPPPQHTPTKTGIISSISLAYNGTPLSLPSCLCGNLALPLVCCSPFVLCRCSKPPHLYYRPQFLVLR</sequence>
<name>A0A5B7IMI5_PORTR</name>
<feature type="region of interest" description="Disordered" evidence="1">
    <location>
        <begin position="20"/>
        <end position="44"/>
    </location>
</feature>
<accession>A0A5B7IMI5</accession>
<gene>
    <name evidence="2" type="ORF">E2C01_081537</name>
</gene>
<protein>
    <submittedName>
        <fullName evidence="2">Uncharacterized protein</fullName>
    </submittedName>
</protein>
<evidence type="ECO:0000313" key="2">
    <source>
        <dbReference type="EMBL" id="MPC86701.1"/>
    </source>
</evidence>
<comment type="caution">
    <text evidence="2">The sequence shown here is derived from an EMBL/GenBank/DDBJ whole genome shotgun (WGS) entry which is preliminary data.</text>
</comment>
<keyword evidence="3" id="KW-1185">Reference proteome</keyword>